<evidence type="ECO:0000256" key="2">
    <source>
        <dbReference type="ARBA" id="ARBA00009808"/>
    </source>
</evidence>
<feature type="transmembrane region" description="Helical" evidence="8">
    <location>
        <begin position="284"/>
        <end position="305"/>
    </location>
</feature>
<feature type="compositionally biased region" description="Acidic residues" evidence="7">
    <location>
        <begin position="371"/>
        <end position="387"/>
    </location>
</feature>
<dbReference type="EMBL" id="CP144533">
    <property type="protein sequence ID" value="WWC61307.1"/>
    <property type="molecule type" value="Genomic_DNA"/>
</dbReference>
<dbReference type="Proteomes" id="UP000078595">
    <property type="component" value="Chromosome 4"/>
</dbReference>
<feature type="domain" description="TLC" evidence="9">
    <location>
        <begin position="149"/>
        <end position="363"/>
    </location>
</feature>
<evidence type="ECO:0000256" key="1">
    <source>
        <dbReference type="ARBA" id="ARBA00004141"/>
    </source>
</evidence>
<evidence type="ECO:0000313" key="10">
    <source>
        <dbReference type="EMBL" id="WWC61307.1"/>
    </source>
</evidence>
<dbReference type="InterPro" id="IPR016439">
    <property type="entry name" value="Lag1/Lac1-like"/>
</dbReference>
<dbReference type="SMART" id="SM00724">
    <property type="entry name" value="TLC"/>
    <property type="match status" value="1"/>
</dbReference>
<comment type="subcellular location">
    <subcellularLocation>
        <location evidence="1">Membrane</location>
        <topology evidence="1">Multi-pass membrane protein</topology>
    </subcellularLocation>
</comment>
<dbReference type="PROSITE" id="PS50922">
    <property type="entry name" value="TLC"/>
    <property type="match status" value="1"/>
</dbReference>
<evidence type="ECO:0000256" key="4">
    <source>
        <dbReference type="ARBA" id="ARBA00022989"/>
    </source>
</evidence>
<keyword evidence="4 8" id="KW-1133">Transmembrane helix</keyword>
<accession>A0AAJ8KPQ3</accession>
<keyword evidence="5 6" id="KW-0472">Membrane</keyword>
<dbReference type="AlphaFoldDB" id="A0AAJ8KPQ3"/>
<organism evidence="10 11">
    <name type="scientific">Kwoniella dejecticola CBS 10117</name>
    <dbReference type="NCBI Taxonomy" id="1296121"/>
    <lineage>
        <taxon>Eukaryota</taxon>
        <taxon>Fungi</taxon>
        <taxon>Dikarya</taxon>
        <taxon>Basidiomycota</taxon>
        <taxon>Agaricomycotina</taxon>
        <taxon>Tremellomycetes</taxon>
        <taxon>Tremellales</taxon>
        <taxon>Cryptococcaceae</taxon>
        <taxon>Kwoniella</taxon>
    </lineage>
</organism>
<dbReference type="GO" id="GO:0046513">
    <property type="term" value="P:ceramide biosynthetic process"/>
    <property type="evidence" value="ECO:0007669"/>
    <property type="project" value="InterPro"/>
</dbReference>
<sequence length="442" mass="51199">MSYSYNMTSSTLSTIPAFLQSHLPPSLHPFFTLSYPIHPKSSSFFRSMTSPHPGETLYDKGYKDIYISFSCFLLFTILRSLTMDYIFAPFANYIIQRNRLSELQTQSQSQSKSKSQAGLSIKQKEPQEISWKTLEKLRESRKERKKRIHTITRFSEQAWSWLYCTVYWVFGMFTLYSIPRPFSPEQLWGTYPYTPLPAIVKFYYLSQLGWWFHQIYVINSEKRRKDHWQMFGHHILTITLLVTSYIANFTRVGVVIHVLMDFCDIFLPLAKMLRYLSYTTSCDLTFVIFLISWLFSREIGLFLVIKTSYQDAPKHIKFNWSPSTGHYLTYNTYIGFIGLVTLLWVLASIWFYMAIKVAVKVVKGQGAEDSRSDDEDEDNADDSEDTILDEKDQLILEVIPQSGGINSERVDKKVQLNGHGNQNGRCNGNAIGKAGGGLKKRK</sequence>
<evidence type="ECO:0000256" key="7">
    <source>
        <dbReference type="SAM" id="MobiDB-lite"/>
    </source>
</evidence>
<dbReference type="Pfam" id="PF03798">
    <property type="entry name" value="TRAM_LAG1_CLN8"/>
    <property type="match status" value="1"/>
</dbReference>
<feature type="transmembrane region" description="Helical" evidence="8">
    <location>
        <begin position="158"/>
        <end position="178"/>
    </location>
</feature>
<dbReference type="InterPro" id="IPR006634">
    <property type="entry name" value="TLC-dom"/>
</dbReference>
<dbReference type="GeneID" id="28967606"/>
<dbReference type="GO" id="GO:0050291">
    <property type="term" value="F:sphingosine N-acyltransferase activity"/>
    <property type="evidence" value="ECO:0007669"/>
    <property type="project" value="InterPro"/>
</dbReference>
<evidence type="ECO:0000313" key="11">
    <source>
        <dbReference type="Proteomes" id="UP000078595"/>
    </source>
</evidence>
<evidence type="ECO:0000256" key="8">
    <source>
        <dbReference type="SAM" id="Phobius"/>
    </source>
</evidence>
<evidence type="ECO:0000259" key="9">
    <source>
        <dbReference type="PROSITE" id="PS50922"/>
    </source>
</evidence>
<evidence type="ECO:0000256" key="5">
    <source>
        <dbReference type="ARBA" id="ARBA00023136"/>
    </source>
</evidence>
<dbReference type="GO" id="GO:0016020">
    <property type="term" value="C:membrane"/>
    <property type="evidence" value="ECO:0007669"/>
    <property type="project" value="UniProtKB-SubCell"/>
</dbReference>
<feature type="transmembrane region" description="Helical" evidence="8">
    <location>
        <begin position="65"/>
        <end position="87"/>
    </location>
</feature>
<reference evidence="10" key="2">
    <citation type="submission" date="2024-02" db="EMBL/GenBank/DDBJ databases">
        <title>Comparative genomics of Cryptococcus and Kwoniella reveals pathogenesis evolution and contrasting modes of karyotype evolution via chromosome fusion or intercentromeric recombination.</title>
        <authorList>
            <person name="Coelho M.A."/>
            <person name="David-Palma M."/>
            <person name="Shea T."/>
            <person name="Bowers K."/>
            <person name="McGinley-Smith S."/>
            <person name="Mohammad A.W."/>
            <person name="Gnirke A."/>
            <person name="Yurkov A.M."/>
            <person name="Nowrousian M."/>
            <person name="Sun S."/>
            <person name="Cuomo C.A."/>
            <person name="Heitman J."/>
        </authorList>
    </citation>
    <scope>NUCLEOTIDE SEQUENCE</scope>
    <source>
        <strain evidence="10">CBS 10117</strain>
    </source>
</reference>
<dbReference type="KEGG" id="kdj:28967606"/>
<name>A0AAJ8KPQ3_9TREE</name>
<dbReference type="PANTHER" id="PTHR12560:SF0">
    <property type="entry name" value="LD18904P"/>
    <property type="match status" value="1"/>
</dbReference>
<keyword evidence="11" id="KW-1185">Reference proteome</keyword>
<feature type="transmembrane region" description="Helical" evidence="8">
    <location>
        <begin position="230"/>
        <end position="248"/>
    </location>
</feature>
<dbReference type="PANTHER" id="PTHR12560">
    <property type="entry name" value="LONGEVITY ASSURANCE FACTOR 1 LAG1"/>
    <property type="match status" value="1"/>
</dbReference>
<feature type="compositionally biased region" description="Gly residues" evidence="7">
    <location>
        <begin position="433"/>
        <end position="442"/>
    </location>
</feature>
<evidence type="ECO:0000256" key="6">
    <source>
        <dbReference type="PROSITE-ProRule" id="PRU00205"/>
    </source>
</evidence>
<gene>
    <name evidence="10" type="ORF">I303_103888</name>
</gene>
<keyword evidence="3 6" id="KW-0812">Transmembrane</keyword>
<protein>
    <recommendedName>
        <fullName evidence="9">TLC domain-containing protein</fullName>
    </recommendedName>
</protein>
<reference evidence="10" key="1">
    <citation type="submission" date="2013-07" db="EMBL/GenBank/DDBJ databases">
        <authorList>
            <consortium name="The Broad Institute Genome Sequencing Platform"/>
            <person name="Cuomo C."/>
            <person name="Litvintseva A."/>
            <person name="Chen Y."/>
            <person name="Heitman J."/>
            <person name="Sun S."/>
            <person name="Springer D."/>
            <person name="Dromer F."/>
            <person name="Young S.K."/>
            <person name="Zeng Q."/>
            <person name="Gargeya S."/>
            <person name="Fitzgerald M."/>
            <person name="Abouelleil A."/>
            <person name="Alvarado L."/>
            <person name="Berlin A.M."/>
            <person name="Chapman S.B."/>
            <person name="Dewar J."/>
            <person name="Goldberg J."/>
            <person name="Griggs A."/>
            <person name="Gujja S."/>
            <person name="Hansen M."/>
            <person name="Howarth C."/>
            <person name="Imamovic A."/>
            <person name="Larimer J."/>
            <person name="McCowan C."/>
            <person name="Murphy C."/>
            <person name="Pearson M."/>
            <person name="Priest M."/>
            <person name="Roberts A."/>
            <person name="Saif S."/>
            <person name="Shea T."/>
            <person name="Sykes S."/>
            <person name="Wortman J."/>
            <person name="Nusbaum C."/>
            <person name="Birren B."/>
        </authorList>
    </citation>
    <scope>NUCLEOTIDE SEQUENCE</scope>
    <source>
        <strain evidence="10">CBS 10117</strain>
    </source>
</reference>
<dbReference type="RefSeq" id="XP_018264029.2">
    <property type="nucleotide sequence ID" value="XM_018407221.2"/>
</dbReference>
<dbReference type="PIRSF" id="PIRSF005225">
    <property type="entry name" value="LAG1_LAC1"/>
    <property type="match status" value="1"/>
</dbReference>
<feature type="transmembrane region" description="Helical" evidence="8">
    <location>
        <begin position="198"/>
        <end position="218"/>
    </location>
</feature>
<proteinExistence type="inferred from homology"/>
<evidence type="ECO:0000256" key="3">
    <source>
        <dbReference type="ARBA" id="ARBA00022692"/>
    </source>
</evidence>
<feature type="region of interest" description="Disordered" evidence="7">
    <location>
        <begin position="368"/>
        <end position="387"/>
    </location>
</feature>
<feature type="transmembrane region" description="Helical" evidence="8">
    <location>
        <begin position="333"/>
        <end position="355"/>
    </location>
</feature>
<comment type="similarity">
    <text evidence="2">Belongs to the sphingosine N-acyltransferase family.</text>
</comment>
<feature type="region of interest" description="Disordered" evidence="7">
    <location>
        <begin position="416"/>
        <end position="442"/>
    </location>
</feature>